<dbReference type="InterPro" id="IPR009057">
    <property type="entry name" value="Homeodomain-like_sf"/>
</dbReference>
<dbReference type="GO" id="GO:0003700">
    <property type="term" value="F:DNA-binding transcription factor activity"/>
    <property type="evidence" value="ECO:0007669"/>
    <property type="project" value="InterPro"/>
</dbReference>
<reference evidence="6 7" key="1">
    <citation type="submission" date="2016-10" db="EMBL/GenBank/DDBJ databases">
        <authorList>
            <person name="de Groot N.N."/>
        </authorList>
    </citation>
    <scope>NUCLEOTIDE SEQUENCE [LARGE SCALE GENOMIC DNA]</scope>
    <source>
        <strain evidence="6 7">DSM 15345</strain>
    </source>
</reference>
<dbReference type="SMART" id="SM00342">
    <property type="entry name" value="HTH_ARAC"/>
    <property type="match status" value="1"/>
</dbReference>
<feature type="compositionally biased region" description="Low complexity" evidence="4">
    <location>
        <begin position="127"/>
        <end position="140"/>
    </location>
</feature>
<feature type="region of interest" description="Disordered" evidence="4">
    <location>
        <begin position="127"/>
        <end position="153"/>
    </location>
</feature>
<evidence type="ECO:0000313" key="7">
    <source>
        <dbReference type="Proteomes" id="UP000198703"/>
    </source>
</evidence>
<organism evidence="6 7">
    <name type="scientific">Rubrimonas cliftonensis</name>
    <dbReference type="NCBI Taxonomy" id="89524"/>
    <lineage>
        <taxon>Bacteria</taxon>
        <taxon>Pseudomonadati</taxon>
        <taxon>Pseudomonadota</taxon>
        <taxon>Alphaproteobacteria</taxon>
        <taxon>Rhodobacterales</taxon>
        <taxon>Paracoccaceae</taxon>
        <taxon>Rubrimonas</taxon>
    </lineage>
</organism>
<evidence type="ECO:0000256" key="1">
    <source>
        <dbReference type="ARBA" id="ARBA00023015"/>
    </source>
</evidence>
<accession>A0A1H3Z6B4</accession>
<evidence type="ECO:0000256" key="3">
    <source>
        <dbReference type="ARBA" id="ARBA00023163"/>
    </source>
</evidence>
<dbReference type="InterPro" id="IPR050204">
    <property type="entry name" value="AraC_XylS_family_regulators"/>
</dbReference>
<evidence type="ECO:0000256" key="2">
    <source>
        <dbReference type="ARBA" id="ARBA00023125"/>
    </source>
</evidence>
<sequence length="153" mass="16177">MNCMGPIPVAPATAAARSARRAPAPSRVADVAARIAERMRARPGESYPLESLAREAELSRYQFIRAFRDAVGETPHAYLLRVRVERAKALLAAGCTPAAVAHDCGFSDQSHLTGAFRRLVGSTPAQFARAAAPEAPDAGASNIDPSSIERNAP</sequence>
<protein>
    <submittedName>
        <fullName evidence="6">AraC-type DNA-binding protein</fullName>
    </submittedName>
</protein>
<dbReference type="SUPFAM" id="SSF46689">
    <property type="entry name" value="Homeodomain-like"/>
    <property type="match status" value="2"/>
</dbReference>
<dbReference type="STRING" id="89524.SAMN05444370_103411"/>
<evidence type="ECO:0000259" key="5">
    <source>
        <dbReference type="PROSITE" id="PS01124"/>
    </source>
</evidence>
<evidence type="ECO:0000313" key="6">
    <source>
        <dbReference type="EMBL" id="SEA19236.1"/>
    </source>
</evidence>
<dbReference type="PANTHER" id="PTHR46796:SF2">
    <property type="entry name" value="TRANSCRIPTIONAL REGULATORY PROTEIN"/>
    <property type="match status" value="1"/>
</dbReference>
<keyword evidence="7" id="KW-1185">Reference proteome</keyword>
<feature type="compositionally biased region" description="Polar residues" evidence="4">
    <location>
        <begin position="143"/>
        <end position="153"/>
    </location>
</feature>
<gene>
    <name evidence="6" type="ORF">SAMN05444370_103411</name>
</gene>
<feature type="domain" description="HTH araC/xylS-type" evidence="5">
    <location>
        <begin position="33"/>
        <end position="130"/>
    </location>
</feature>
<dbReference type="RefSeq" id="WP_093251144.1">
    <property type="nucleotide sequence ID" value="NZ_FNQM01000003.1"/>
</dbReference>
<dbReference type="PROSITE" id="PS01124">
    <property type="entry name" value="HTH_ARAC_FAMILY_2"/>
    <property type="match status" value="1"/>
</dbReference>
<evidence type="ECO:0000256" key="4">
    <source>
        <dbReference type="SAM" id="MobiDB-lite"/>
    </source>
</evidence>
<dbReference type="Pfam" id="PF12833">
    <property type="entry name" value="HTH_18"/>
    <property type="match status" value="1"/>
</dbReference>
<dbReference type="InterPro" id="IPR018060">
    <property type="entry name" value="HTH_AraC"/>
</dbReference>
<keyword evidence="2 6" id="KW-0238">DNA-binding</keyword>
<keyword evidence="1" id="KW-0805">Transcription regulation</keyword>
<dbReference type="GO" id="GO:0043565">
    <property type="term" value="F:sequence-specific DNA binding"/>
    <property type="evidence" value="ECO:0007669"/>
    <property type="project" value="InterPro"/>
</dbReference>
<dbReference type="EMBL" id="FNQM01000003">
    <property type="protein sequence ID" value="SEA19236.1"/>
    <property type="molecule type" value="Genomic_DNA"/>
</dbReference>
<dbReference type="AlphaFoldDB" id="A0A1H3Z6B4"/>
<keyword evidence="3" id="KW-0804">Transcription</keyword>
<dbReference type="Gene3D" id="1.10.10.60">
    <property type="entry name" value="Homeodomain-like"/>
    <property type="match status" value="1"/>
</dbReference>
<name>A0A1H3Z6B4_9RHOB</name>
<dbReference type="PANTHER" id="PTHR46796">
    <property type="entry name" value="HTH-TYPE TRANSCRIPTIONAL ACTIVATOR RHAS-RELATED"/>
    <property type="match status" value="1"/>
</dbReference>
<proteinExistence type="predicted"/>
<dbReference type="OrthoDB" id="9793400at2"/>
<dbReference type="Proteomes" id="UP000198703">
    <property type="component" value="Unassembled WGS sequence"/>
</dbReference>